<evidence type="ECO:0000313" key="4">
    <source>
        <dbReference type="EMBL" id="KAE9269693.1"/>
    </source>
</evidence>
<feature type="compositionally biased region" description="Acidic residues" evidence="2">
    <location>
        <begin position="159"/>
        <end position="170"/>
    </location>
</feature>
<evidence type="ECO:0000313" key="5">
    <source>
        <dbReference type="Proteomes" id="UP000434957"/>
    </source>
</evidence>
<protein>
    <recommendedName>
        <fullName evidence="3">C2H2-type domain-containing protein</fullName>
    </recommendedName>
</protein>
<accession>A0A6A4BA41</accession>
<dbReference type="Proteomes" id="UP000434957">
    <property type="component" value="Unassembled WGS sequence"/>
</dbReference>
<proteinExistence type="predicted"/>
<evidence type="ECO:0000256" key="1">
    <source>
        <dbReference type="PROSITE-ProRule" id="PRU00042"/>
    </source>
</evidence>
<sequence length="473" mass="46664">MRFWWPDWQPRERSPSSDSECSTASHSSLASDASFYSAAGDGAGAAAQATARAGADPLGLRLRIVDPPAPVLGSAEPEMDPADPPRALPGTGAAAGAATSGTGPGPAAPIARQPTAGLEPAGDQASPRAVGRLPDWVAPGAALAAATARALAVRHGPSDSDDDDSEDDGDSPGPAAAGTSPQDPASVLPRPGSAGGMLPAGRALAAPPARAPAATPTAPQHQDDPGAAQGAEDDRASAASRPADPANDDGRPGRAAGMLPVPVAPGAAQAAATARALAAAYGLDGHAAVSSDDTDAQDDRAAACSPAHVECPPGRLPAGGAPMPSPARASPDTVPSTPSAANFARHAPAAPRSPTHEIFRPGRAVGRLADMPAPGAAPAATAAAIAEAAVAADAAAQAADQVAAQDPVQTTYAHSATEFRCSVCAYVAGNMATLVAHRRSAHRGTRFSDIFDSRCACSLVFHSRVAATSHALA</sequence>
<feature type="compositionally biased region" description="Low complexity" evidence="2">
    <location>
        <begin position="138"/>
        <end position="151"/>
    </location>
</feature>
<comment type="caution">
    <text evidence="4">The sequence shown here is derived from an EMBL/GenBank/DDBJ whole genome shotgun (WGS) entry which is preliminary data.</text>
</comment>
<feature type="region of interest" description="Disordered" evidence="2">
    <location>
        <begin position="69"/>
        <end position="260"/>
    </location>
</feature>
<evidence type="ECO:0000256" key="2">
    <source>
        <dbReference type="SAM" id="MobiDB-lite"/>
    </source>
</evidence>
<feature type="compositionally biased region" description="Low complexity" evidence="2">
    <location>
        <begin position="88"/>
        <end position="101"/>
    </location>
</feature>
<organism evidence="4 5">
    <name type="scientific">Phytophthora rubi</name>
    <dbReference type="NCBI Taxonomy" id="129364"/>
    <lineage>
        <taxon>Eukaryota</taxon>
        <taxon>Sar</taxon>
        <taxon>Stramenopiles</taxon>
        <taxon>Oomycota</taxon>
        <taxon>Peronosporomycetes</taxon>
        <taxon>Peronosporales</taxon>
        <taxon>Peronosporaceae</taxon>
        <taxon>Phytophthora</taxon>
    </lineage>
</organism>
<feature type="domain" description="C2H2-type" evidence="3">
    <location>
        <begin position="419"/>
        <end position="447"/>
    </location>
</feature>
<keyword evidence="1" id="KW-0479">Metal-binding</keyword>
<dbReference type="PROSITE" id="PS50157">
    <property type="entry name" value="ZINC_FINGER_C2H2_2"/>
    <property type="match status" value="1"/>
</dbReference>
<dbReference type="GO" id="GO:0008270">
    <property type="term" value="F:zinc ion binding"/>
    <property type="evidence" value="ECO:0007669"/>
    <property type="project" value="UniProtKB-KW"/>
</dbReference>
<dbReference type="InterPro" id="IPR013087">
    <property type="entry name" value="Znf_C2H2_type"/>
</dbReference>
<feature type="compositionally biased region" description="Low complexity" evidence="2">
    <location>
        <begin position="196"/>
        <end position="219"/>
    </location>
</feature>
<reference evidence="4 5" key="1">
    <citation type="submission" date="2018-08" db="EMBL/GenBank/DDBJ databases">
        <title>Genomic investigation of the strawberry pathogen Phytophthora fragariae indicates pathogenicity is determined by transcriptional variation in three key races.</title>
        <authorList>
            <person name="Adams T.M."/>
            <person name="Armitage A.D."/>
            <person name="Sobczyk M.K."/>
            <person name="Bates H.J."/>
            <person name="Dunwell J.M."/>
            <person name="Nellist C.F."/>
            <person name="Harrison R.J."/>
        </authorList>
    </citation>
    <scope>NUCLEOTIDE SEQUENCE [LARGE SCALE GENOMIC DNA]</scope>
    <source>
        <strain evidence="4 5">SCRP333</strain>
    </source>
</reference>
<name>A0A6A4BA41_9STRA</name>
<feature type="compositionally biased region" description="Polar residues" evidence="2">
    <location>
        <begin position="16"/>
        <end position="29"/>
    </location>
</feature>
<keyword evidence="5" id="KW-1185">Reference proteome</keyword>
<evidence type="ECO:0000259" key="3">
    <source>
        <dbReference type="PROSITE" id="PS50157"/>
    </source>
</evidence>
<keyword evidence="1" id="KW-0863">Zinc-finger</keyword>
<dbReference type="EMBL" id="QXFT01006222">
    <property type="protein sequence ID" value="KAE9269693.1"/>
    <property type="molecule type" value="Genomic_DNA"/>
</dbReference>
<gene>
    <name evidence="4" type="ORF">PR003_g31068</name>
</gene>
<keyword evidence="1" id="KW-0862">Zinc</keyword>
<feature type="region of interest" description="Disordered" evidence="2">
    <location>
        <begin position="1"/>
        <end position="29"/>
    </location>
</feature>
<feature type="region of interest" description="Disordered" evidence="2">
    <location>
        <begin position="316"/>
        <end position="340"/>
    </location>
</feature>
<dbReference type="AlphaFoldDB" id="A0A6A4BA41"/>